<gene>
    <name evidence="2" type="ORF">FPZ54_10070</name>
</gene>
<protein>
    <recommendedName>
        <fullName evidence="4">Glycerophosphoryl diester phosphodiesterase membrane domain-containing protein</fullName>
    </recommendedName>
</protein>
<feature type="transmembrane region" description="Helical" evidence="1">
    <location>
        <begin position="174"/>
        <end position="200"/>
    </location>
</feature>
<evidence type="ECO:0000313" key="3">
    <source>
        <dbReference type="Proteomes" id="UP000318055"/>
    </source>
</evidence>
<evidence type="ECO:0000313" key="2">
    <source>
        <dbReference type="EMBL" id="QDX26334.1"/>
    </source>
</evidence>
<keyword evidence="1" id="KW-0812">Transmembrane</keyword>
<organism evidence="2 3">
    <name type="scientific">Sphingomonas suaedae</name>
    <dbReference type="NCBI Taxonomy" id="2599297"/>
    <lineage>
        <taxon>Bacteria</taxon>
        <taxon>Pseudomonadati</taxon>
        <taxon>Pseudomonadota</taxon>
        <taxon>Alphaproteobacteria</taxon>
        <taxon>Sphingomonadales</taxon>
        <taxon>Sphingomonadaceae</taxon>
        <taxon>Sphingomonas</taxon>
    </lineage>
</organism>
<dbReference type="EMBL" id="CP042239">
    <property type="protein sequence ID" value="QDX26334.1"/>
    <property type="molecule type" value="Genomic_DNA"/>
</dbReference>
<feature type="transmembrane region" description="Helical" evidence="1">
    <location>
        <begin position="110"/>
        <end position="136"/>
    </location>
</feature>
<proteinExistence type="predicted"/>
<evidence type="ECO:0008006" key="4">
    <source>
        <dbReference type="Google" id="ProtNLM"/>
    </source>
</evidence>
<sequence length="244" mass="25911">MKLSLGGALADAATLWRTDRDLLLRIAGLFLFVPVLGFLFLASGIQLPEGGDREQVRGALNGFFAANLAWMALIIVLSEFGSLAILNLYLRRGETVGALLSATLLRLVPYFLIGVMVNALVQLGAYFFVVPAIYVFGRTCLMTIAYAAEPEQGAWSAIARGFALSEKNGWKIGLFMAGLMLFIGAALLSIALAIGLLAPITGSSQLAGALLLAPLALAITAAWVFFALVRIALYRRLGGSINGM</sequence>
<dbReference type="Proteomes" id="UP000318055">
    <property type="component" value="Chromosome"/>
</dbReference>
<dbReference type="AlphaFoldDB" id="A0A518RG08"/>
<keyword evidence="1" id="KW-1133">Transmembrane helix</keyword>
<name>A0A518RG08_9SPHN</name>
<keyword evidence="3" id="KW-1185">Reference proteome</keyword>
<feature type="transmembrane region" description="Helical" evidence="1">
    <location>
        <begin position="63"/>
        <end position="90"/>
    </location>
</feature>
<dbReference type="OrthoDB" id="7554925at2"/>
<evidence type="ECO:0000256" key="1">
    <source>
        <dbReference type="SAM" id="Phobius"/>
    </source>
</evidence>
<reference evidence="2 3" key="1">
    <citation type="submission" date="2019-07" db="EMBL/GenBank/DDBJ databases">
        <title>Sphingomonas alkalisoli sp. nov., isolated from rhizosphere soil of Suaedae salsa.</title>
        <authorList>
            <person name="Zhang H."/>
            <person name="Xu L."/>
            <person name="Zhang J.-X."/>
            <person name="Sun J.-Q."/>
        </authorList>
    </citation>
    <scope>NUCLEOTIDE SEQUENCE [LARGE SCALE GENOMIC DNA]</scope>
    <source>
        <strain evidence="2 3">XS-10</strain>
    </source>
</reference>
<dbReference type="KEGG" id="ssua:FPZ54_10070"/>
<keyword evidence="1" id="KW-0472">Membrane</keyword>
<feature type="transmembrane region" description="Helical" evidence="1">
    <location>
        <begin position="206"/>
        <end position="229"/>
    </location>
</feature>
<feature type="transmembrane region" description="Helical" evidence="1">
    <location>
        <begin position="22"/>
        <end position="42"/>
    </location>
</feature>
<dbReference type="RefSeq" id="WP_145846880.1">
    <property type="nucleotide sequence ID" value="NZ_CP042239.1"/>
</dbReference>
<accession>A0A518RG08</accession>